<reference evidence="2 3" key="1">
    <citation type="journal article" date="2023" name="Plants (Basel)">
        <title>Bridging the Gap: Combining Genomics and Transcriptomics Approaches to Understand Stylosanthes scabra, an Orphan Legume from the Brazilian Caatinga.</title>
        <authorList>
            <person name="Ferreira-Neto J.R.C."/>
            <person name="da Silva M.D."/>
            <person name="Binneck E."/>
            <person name="de Melo N.F."/>
            <person name="da Silva R.H."/>
            <person name="de Melo A.L.T.M."/>
            <person name="Pandolfi V."/>
            <person name="Bustamante F.O."/>
            <person name="Brasileiro-Vidal A.C."/>
            <person name="Benko-Iseppon A.M."/>
        </authorList>
    </citation>
    <scope>NUCLEOTIDE SEQUENCE [LARGE SCALE GENOMIC DNA]</scope>
    <source>
        <tissue evidence="2">Leaves</tissue>
    </source>
</reference>
<organism evidence="2 3">
    <name type="scientific">Stylosanthes scabra</name>
    <dbReference type="NCBI Taxonomy" id="79078"/>
    <lineage>
        <taxon>Eukaryota</taxon>
        <taxon>Viridiplantae</taxon>
        <taxon>Streptophyta</taxon>
        <taxon>Embryophyta</taxon>
        <taxon>Tracheophyta</taxon>
        <taxon>Spermatophyta</taxon>
        <taxon>Magnoliopsida</taxon>
        <taxon>eudicotyledons</taxon>
        <taxon>Gunneridae</taxon>
        <taxon>Pentapetalae</taxon>
        <taxon>rosids</taxon>
        <taxon>fabids</taxon>
        <taxon>Fabales</taxon>
        <taxon>Fabaceae</taxon>
        <taxon>Papilionoideae</taxon>
        <taxon>50 kb inversion clade</taxon>
        <taxon>dalbergioids sensu lato</taxon>
        <taxon>Dalbergieae</taxon>
        <taxon>Pterocarpus clade</taxon>
        <taxon>Stylosanthes</taxon>
    </lineage>
</organism>
<protein>
    <submittedName>
        <fullName evidence="2">Uncharacterized protein</fullName>
    </submittedName>
</protein>
<keyword evidence="3" id="KW-1185">Reference proteome</keyword>
<proteinExistence type="predicted"/>
<sequence>MIGFTLSLPLNICTAISTTAATPSDLLPINGWHHPSSGYIRAVRFSSINGPDSSLKGVGSTPFPDPPFRPGPIRPEIRLSPRLYDPRTRARSTPVYFNPHLSTFSSLLRFCSVLRLAPDPFHVELQQGTDASSLHLLYAATCHPIS</sequence>
<feature type="chain" id="PRO_5046158976" evidence="1">
    <location>
        <begin position="22"/>
        <end position="146"/>
    </location>
</feature>
<evidence type="ECO:0000313" key="3">
    <source>
        <dbReference type="Proteomes" id="UP001341840"/>
    </source>
</evidence>
<name>A0ABU6UIT5_9FABA</name>
<gene>
    <name evidence="2" type="ORF">PIB30_057693</name>
</gene>
<accession>A0ABU6UIT5</accession>
<comment type="caution">
    <text evidence="2">The sequence shown here is derived from an EMBL/GenBank/DDBJ whole genome shotgun (WGS) entry which is preliminary data.</text>
</comment>
<dbReference type="EMBL" id="JASCZI010121304">
    <property type="protein sequence ID" value="MED6161116.1"/>
    <property type="molecule type" value="Genomic_DNA"/>
</dbReference>
<dbReference type="Proteomes" id="UP001341840">
    <property type="component" value="Unassembled WGS sequence"/>
</dbReference>
<evidence type="ECO:0000256" key="1">
    <source>
        <dbReference type="SAM" id="SignalP"/>
    </source>
</evidence>
<keyword evidence="1" id="KW-0732">Signal</keyword>
<evidence type="ECO:0000313" key="2">
    <source>
        <dbReference type="EMBL" id="MED6161116.1"/>
    </source>
</evidence>
<feature type="signal peptide" evidence="1">
    <location>
        <begin position="1"/>
        <end position="21"/>
    </location>
</feature>